<evidence type="ECO:0000259" key="2">
    <source>
        <dbReference type="Pfam" id="PF18962"/>
    </source>
</evidence>
<dbReference type="InterPro" id="IPR013431">
    <property type="entry name" value="Delta_60_rpt"/>
</dbReference>
<sequence>MKKKLSCVLIFTLQTFLAQIISKDPAFASNGIYNIPVGSSYLGELTETSNAVFYESFNSNTNQIIISKNTSYNGSLDLSFGTNGKVTFNNYAQGSLVGFIRHTNDKLTLLLNRYDSTSNTNYLDVIRLLSNGQPDISFANGGIKVLTNFFQNNFDLKRNLIEQGNKILVSGVGVDPVTGFFDYNTHTFRLNSDGTLDNSFANNGELLSYGLPNILLDNQSNIIVMGNYTIKKYTPDGQPLTGFGNNGEVLFNDNFNIVKIDSSNRIIYAKIASTNPAEIGRINSDGTQDTTFSYNGTLGLEFWDIFERNGYYYIGGFADFNNSPAYYITKLNQNGTVDPVFGEYIESDPNLLYHYVNAIKVFDNSIIVRGDGSTTEIVKYLLNGNATLFTAENAKNNSEITFENPVKQNLVYRSKQKIFKIDIYSVDGKLLKTIKENNSDVSELLKGVYFAKTTFESGKVSTQKFIKN</sequence>
<dbReference type="STRING" id="373672.SAMN05421785_105113"/>
<dbReference type="InterPro" id="IPR026444">
    <property type="entry name" value="Secre_tail"/>
</dbReference>
<proteinExistence type="predicted"/>
<evidence type="ECO:0000313" key="3">
    <source>
        <dbReference type="EMBL" id="SIT02161.1"/>
    </source>
</evidence>
<feature type="domain" description="Secretion system C-terminal sorting" evidence="2">
    <location>
        <begin position="404"/>
        <end position="466"/>
    </location>
</feature>
<evidence type="ECO:0000313" key="4">
    <source>
        <dbReference type="Proteomes" id="UP000185781"/>
    </source>
</evidence>
<reference evidence="3 4" key="1">
    <citation type="submission" date="2017-01" db="EMBL/GenBank/DDBJ databases">
        <authorList>
            <person name="Mah S.A."/>
            <person name="Swanson W.J."/>
            <person name="Moy G.W."/>
            <person name="Vacquier V.D."/>
        </authorList>
    </citation>
    <scope>NUCLEOTIDE SEQUENCE [LARGE SCALE GENOMIC DNA]</scope>
    <source>
        <strain evidence="3 4">DSM 18014</strain>
    </source>
</reference>
<name>A0A1N7NV36_9FLAO</name>
<dbReference type="OrthoDB" id="9805017at2"/>
<dbReference type="AlphaFoldDB" id="A0A1N7NV36"/>
<keyword evidence="1" id="KW-0732">Signal</keyword>
<dbReference type="Gene3D" id="2.80.10.50">
    <property type="match status" value="2"/>
</dbReference>
<gene>
    <name evidence="3" type="ORF">SAMN05421785_105113</name>
</gene>
<organism evidence="3 4">
    <name type="scientific">Chryseobacterium gambrini</name>
    <dbReference type="NCBI Taxonomy" id="373672"/>
    <lineage>
        <taxon>Bacteria</taxon>
        <taxon>Pseudomonadati</taxon>
        <taxon>Bacteroidota</taxon>
        <taxon>Flavobacteriia</taxon>
        <taxon>Flavobacteriales</taxon>
        <taxon>Weeksellaceae</taxon>
        <taxon>Chryseobacterium group</taxon>
        <taxon>Chryseobacterium</taxon>
    </lineage>
</organism>
<protein>
    <submittedName>
        <fullName evidence="3">Delta-60 repeat domain-containing protein/Por secretion system C-terminal sorting domain-containing protein</fullName>
    </submittedName>
</protein>
<dbReference type="Proteomes" id="UP000185781">
    <property type="component" value="Unassembled WGS sequence"/>
</dbReference>
<evidence type="ECO:0000256" key="1">
    <source>
        <dbReference type="ARBA" id="ARBA00022729"/>
    </source>
</evidence>
<dbReference type="NCBIfam" id="TIGR02608">
    <property type="entry name" value="delta_60_rpt"/>
    <property type="match status" value="4"/>
</dbReference>
<dbReference type="RefSeq" id="WP_076392814.1">
    <property type="nucleotide sequence ID" value="NZ_FTOV01000005.1"/>
</dbReference>
<dbReference type="EMBL" id="FTOV01000005">
    <property type="protein sequence ID" value="SIT02161.1"/>
    <property type="molecule type" value="Genomic_DNA"/>
</dbReference>
<dbReference type="Pfam" id="PF17164">
    <property type="entry name" value="DUF5122"/>
    <property type="match status" value="2"/>
</dbReference>
<dbReference type="Pfam" id="PF18962">
    <property type="entry name" value="Por_Secre_tail"/>
    <property type="match status" value="1"/>
</dbReference>
<accession>A0A1N7NV36</accession>
<dbReference type="NCBIfam" id="TIGR04183">
    <property type="entry name" value="Por_Secre_tail"/>
    <property type="match status" value="1"/>
</dbReference>